<reference evidence="5" key="2">
    <citation type="submission" date="2021-09" db="EMBL/GenBank/DDBJ databases">
        <authorList>
            <person name="Gilroy R."/>
        </authorList>
    </citation>
    <scope>NUCLEOTIDE SEQUENCE</scope>
    <source>
        <strain evidence="5">CHK165-8395</strain>
    </source>
</reference>
<dbReference type="AlphaFoldDB" id="A0A921FDJ8"/>
<proteinExistence type="inferred from homology"/>
<dbReference type="InterPro" id="IPR036890">
    <property type="entry name" value="HATPase_C_sf"/>
</dbReference>
<gene>
    <name evidence="5" type="ORF">K8U81_07775</name>
</gene>
<dbReference type="GO" id="GO:0140662">
    <property type="term" value="F:ATP-dependent protein folding chaperone"/>
    <property type="evidence" value="ECO:0007669"/>
    <property type="project" value="InterPro"/>
</dbReference>
<keyword evidence="2" id="KW-0547">Nucleotide-binding</keyword>
<name>A0A921FDJ8_9BACT</name>
<comment type="similarity">
    <text evidence="1">Belongs to the heat shock protein 90 family.</text>
</comment>
<dbReference type="InterPro" id="IPR001404">
    <property type="entry name" value="Hsp90_fam"/>
</dbReference>
<protein>
    <submittedName>
        <fullName evidence="5">Molecular chaperone HtpG</fullName>
    </submittedName>
</protein>
<feature type="non-terminal residue" evidence="5">
    <location>
        <position position="76"/>
    </location>
</feature>
<sequence>MQKGNIGVTTENIFPIIKKFLYSDHEIFLRELVSNAVDATQKLKTLASTGDFKGELGDLTIHVKIDKDTITISDRG</sequence>
<dbReference type="Gene3D" id="3.30.565.10">
    <property type="entry name" value="Histidine kinase-like ATPase, C-terminal domain"/>
    <property type="match status" value="1"/>
</dbReference>
<evidence type="ECO:0000313" key="5">
    <source>
        <dbReference type="EMBL" id="HJF08073.1"/>
    </source>
</evidence>
<accession>A0A921FDJ8</accession>
<evidence type="ECO:0000256" key="4">
    <source>
        <dbReference type="ARBA" id="ARBA00023186"/>
    </source>
</evidence>
<dbReference type="EMBL" id="DYXD01000174">
    <property type="protein sequence ID" value="HJF08073.1"/>
    <property type="molecule type" value="Genomic_DNA"/>
</dbReference>
<dbReference type="InterPro" id="IPR019805">
    <property type="entry name" value="Heat_shock_protein_90_CS"/>
</dbReference>
<dbReference type="SUPFAM" id="SSF55874">
    <property type="entry name" value="ATPase domain of HSP90 chaperone/DNA topoisomerase II/histidine kinase"/>
    <property type="match status" value="1"/>
</dbReference>
<dbReference type="GO" id="GO:0005524">
    <property type="term" value="F:ATP binding"/>
    <property type="evidence" value="ECO:0007669"/>
    <property type="project" value="UniProtKB-KW"/>
</dbReference>
<dbReference type="InterPro" id="IPR020575">
    <property type="entry name" value="Hsp90_N"/>
</dbReference>
<dbReference type="GO" id="GO:0051082">
    <property type="term" value="F:unfolded protein binding"/>
    <property type="evidence" value="ECO:0007669"/>
    <property type="project" value="InterPro"/>
</dbReference>
<dbReference type="GO" id="GO:0016887">
    <property type="term" value="F:ATP hydrolysis activity"/>
    <property type="evidence" value="ECO:0007669"/>
    <property type="project" value="InterPro"/>
</dbReference>
<dbReference type="PROSITE" id="PS00298">
    <property type="entry name" value="HSP90"/>
    <property type="match status" value="1"/>
</dbReference>
<reference evidence="5" key="1">
    <citation type="journal article" date="2021" name="PeerJ">
        <title>Extensive microbial diversity within the chicken gut microbiome revealed by metagenomics and culture.</title>
        <authorList>
            <person name="Gilroy R."/>
            <person name="Ravi A."/>
            <person name="Getino M."/>
            <person name="Pursley I."/>
            <person name="Horton D.L."/>
            <person name="Alikhan N.F."/>
            <person name="Baker D."/>
            <person name="Gharbi K."/>
            <person name="Hall N."/>
            <person name="Watson M."/>
            <person name="Adriaenssens E.M."/>
            <person name="Foster-Nyarko E."/>
            <person name="Jarju S."/>
            <person name="Secka A."/>
            <person name="Antonio M."/>
            <person name="Oren A."/>
            <person name="Chaudhuri R.R."/>
            <person name="La Ragione R."/>
            <person name="Hildebrand F."/>
            <person name="Pallen M.J."/>
        </authorList>
    </citation>
    <scope>NUCLEOTIDE SEQUENCE</scope>
    <source>
        <strain evidence="5">CHK165-8395</strain>
    </source>
</reference>
<evidence type="ECO:0000256" key="1">
    <source>
        <dbReference type="ARBA" id="ARBA00008239"/>
    </source>
</evidence>
<dbReference type="PANTHER" id="PTHR11528">
    <property type="entry name" value="HEAT SHOCK PROTEIN 90 FAMILY MEMBER"/>
    <property type="match status" value="1"/>
</dbReference>
<evidence type="ECO:0000256" key="3">
    <source>
        <dbReference type="ARBA" id="ARBA00022840"/>
    </source>
</evidence>
<evidence type="ECO:0000256" key="2">
    <source>
        <dbReference type="ARBA" id="ARBA00022741"/>
    </source>
</evidence>
<organism evidence="5 6">
    <name type="scientific">Phocaeicola coprocola</name>
    <dbReference type="NCBI Taxonomy" id="310298"/>
    <lineage>
        <taxon>Bacteria</taxon>
        <taxon>Pseudomonadati</taxon>
        <taxon>Bacteroidota</taxon>
        <taxon>Bacteroidia</taxon>
        <taxon>Bacteroidales</taxon>
        <taxon>Bacteroidaceae</taxon>
        <taxon>Phocaeicola</taxon>
    </lineage>
</organism>
<keyword evidence="4" id="KW-0143">Chaperone</keyword>
<evidence type="ECO:0000313" key="6">
    <source>
        <dbReference type="Proteomes" id="UP000718012"/>
    </source>
</evidence>
<comment type="caution">
    <text evidence="5">The sequence shown here is derived from an EMBL/GenBank/DDBJ whole genome shotgun (WGS) entry which is preliminary data.</text>
</comment>
<dbReference type="PRINTS" id="PR00775">
    <property type="entry name" value="HEATSHOCK90"/>
</dbReference>
<keyword evidence="3" id="KW-0067">ATP-binding</keyword>
<dbReference type="Proteomes" id="UP000718012">
    <property type="component" value="Unassembled WGS sequence"/>
</dbReference>